<dbReference type="Proteomes" id="UP000439903">
    <property type="component" value="Unassembled WGS sequence"/>
</dbReference>
<feature type="region of interest" description="Disordered" evidence="1">
    <location>
        <begin position="186"/>
        <end position="208"/>
    </location>
</feature>
<dbReference type="EMBL" id="WTPW01000052">
    <property type="protein sequence ID" value="KAF0554109.1"/>
    <property type="molecule type" value="Genomic_DNA"/>
</dbReference>
<sequence>MSKDITTYFIRFAAYSQKAYHESFVTRNCIPWWNIDFNRSYVIQYSKRNSKEKFDLLQHTKQIPFFEFFVCQCGIRTYLENNQQQHSFYPHLWHYDDRHIDFQCPFRQRCDYFKLLQSVNRSLSKNEKLINMNSKGSLMRIKKQFRNLRPDYEIFLWIKSFDCTGTTQYKNESQLLREFKHSAIKRKKKPKTIQKSNKNTKKQSKNDVETEFQEMITTRQQILEEAYTLKSPEYHPQSPSVNIKYQTEKYLYNNKMDQREIINQLFRLFLQFLITINSDQNQNYDYPIQYNHIIYESDNDDDSDYISADEELTNQYIPITKFLYDNNINPQQFYLKFNEIDSINMVHEYEYPLNGGHCWNCNESFHHRCCAACKQTLINCDCEFICGLTFPTGQKDKKDKHNQFKKCKWYTSDSDNLDHDCTGMISKDGKIVLFKDEKNFQSYSVNNTTRTKNCSNCNRKDHFAYQCIYY</sequence>
<comment type="caution">
    <text evidence="2">The sequence shown here is derived from an EMBL/GenBank/DDBJ whole genome shotgun (WGS) entry which is preliminary data.</text>
</comment>
<reference evidence="2 3" key="1">
    <citation type="journal article" date="2019" name="Environ. Microbiol.">
        <title>At the nexus of three kingdoms: the genome of the mycorrhizal fungus Gigaspora margarita provides insights into plant, endobacterial and fungal interactions.</title>
        <authorList>
            <person name="Venice F."/>
            <person name="Ghignone S."/>
            <person name="Salvioli di Fossalunga A."/>
            <person name="Amselem J."/>
            <person name="Novero M."/>
            <person name="Xianan X."/>
            <person name="Sedzielewska Toro K."/>
            <person name="Morin E."/>
            <person name="Lipzen A."/>
            <person name="Grigoriev I.V."/>
            <person name="Henrissat B."/>
            <person name="Martin F.M."/>
            <person name="Bonfante P."/>
        </authorList>
    </citation>
    <scope>NUCLEOTIDE SEQUENCE [LARGE SCALE GENOMIC DNA]</scope>
    <source>
        <strain evidence="2 3">BEG34</strain>
    </source>
</reference>
<organism evidence="2 3">
    <name type="scientific">Gigaspora margarita</name>
    <dbReference type="NCBI Taxonomy" id="4874"/>
    <lineage>
        <taxon>Eukaryota</taxon>
        <taxon>Fungi</taxon>
        <taxon>Fungi incertae sedis</taxon>
        <taxon>Mucoromycota</taxon>
        <taxon>Glomeromycotina</taxon>
        <taxon>Glomeromycetes</taxon>
        <taxon>Diversisporales</taxon>
        <taxon>Gigasporaceae</taxon>
        <taxon>Gigaspora</taxon>
    </lineage>
</organism>
<name>A0A8H4EUB3_GIGMA</name>
<feature type="compositionally biased region" description="Basic residues" evidence="1">
    <location>
        <begin position="186"/>
        <end position="203"/>
    </location>
</feature>
<evidence type="ECO:0000313" key="3">
    <source>
        <dbReference type="Proteomes" id="UP000439903"/>
    </source>
</evidence>
<evidence type="ECO:0000313" key="2">
    <source>
        <dbReference type="EMBL" id="KAF0554109.1"/>
    </source>
</evidence>
<keyword evidence="3" id="KW-1185">Reference proteome</keyword>
<gene>
    <name evidence="2" type="ORF">F8M41_019601</name>
</gene>
<evidence type="ECO:0000256" key="1">
    <source>
        <dbReference type="SAM" id="MobiDB-lite"/>
    </source>
</evidence>
<accession>A0A8H4EUB3</accession>
<dbReference type="AlphaFoldDB" id="A0A8H4EUB3"/>
<protein>
    <submittedName>
        <fullName evidence="2">Uncharacterized protein</fullName>
    </submittedName>
</protein>
<proteinExistence type="predicted"/>